<feature type="compositionally biased region" description="Basic and acidic residues" evidence="1">
    <location>
        <begin position="50"/>
        <end position="59"/>
    </location>
</feature>
<proteinExistence type="predicted"/>
<protein>
    <submittedName>
        <fullName evidence="2">Uncharacterized protein</fullName>
    </submittedName>
</protein>
<organism evidence="2 3">
    <name type="scientific">Cinara cedri</name>
    <dbReference type="NCBI Taxonomy" id="506608"/>
    <lineage>
        <taxon>Eukaryota</taxon>
        <taxon>Metazoa</taxon>
        <taxon>Ecdysozoa</taxon>
        <taxon>Arthropoda</taxon>
        <taxon>Hexapoda</taxon>
        <taxon>Insecta</taxon>
        <taxon>Pterygota</taxon>
        <taxon>Neoptera</taxon>
        <taxon>Paraneoptera</taxon>
        <taxon>Hemiptera</taxon>
        <taxon>Sternorrhyncha</taxon>
        <taxon>Aphidomorpha</taxon>
        <taxon>Aphidoidea</taxon>
        <taxon>Aphididae</taxon>
        <taxon>Lachninae</taxon>
        <taxon>Cinara</taxon>
    </lineage>
</organism>
<dbReference type="EMBL" id="CABPRJ010001480">
    <property type="protein sequence ID" value="VVC38554.1"/>
    <property type="molecule type" value="Genomic_DNA"/>
</dbReference>
<gene>
    <name evidence="2" type="ORF">CINCED_3A010465</name>
</gene>
<feature type="region of interest" description="Disordered" evidence="1">
    <location>
        <begin position="28"/>
        <end position="59"/>
    </location>
</feature>
<keyword evidence="3" id="KW-1185">Reference proteome</keyword>
<name>A0A5E4NAG0_9HEMI</name>
<dbReference type="AlphaFoldDB" id="A0A5E4NAG0"/>
<feature type="non-terminal residue" evidence="2">
    <location>
        <position position="59"/>
    </location>
</feature>
<evidence type="ECO:0000256" key="1">
    <source>
        <dbReference type="SAM" id="MobiDB-lite"/>
    </source>
</evidence>
<dbReference type="Proteomes" id="UP000325440">
    <property type="component" value="Unassembled WGS sequence"/>
</dbReference>
<reference evidence="2 3" key="1">
    <citation type="submission" date="2019-08" db="EMBL/GenBank/DDBJ databases">
        <authorList>
            <person name="Alioto T."/>
            <person name="Alioto T."/>
            <person name="Gomez Garrido J."/>
        </authorList>
    </citation>
    <scope>NUCLEOTIDE SEQUENCE [LARGE SCALE GENOMIC DNA]</scope>
</reference>
<evidence type="ECO:0000313" key="2">
    <source>
        <dbReference type="EMBL" id="VVC38554.1"/>
    </source>
</evidence>
<evidence type="ECO:0000313" key="3">
    <source>
        <dbReference type="Proteomes" id="UP000325440"/>
    </source>
</evidence>
<sequence length="59" mass="6747">MMFKWRLRDSPACDCGNDRQTIKSHYKGMQAKEIQPGHRRNPRDNTGSSKVDKGTGRTP</sequence>
<accession>A0A5E4NAG0</accession>